<evidence type="ECO:0000256" key="9">
    <source>
        <dbReference type="RuleBase" id="RU361234"/>
    </source>
</evidence>
<dbReference type="EMBL" id="LK056691">
    <property type="protein sequence ID" value="CDU25637.1"/>
    <property type="molecule type" value="Genomic_DNA"/>
</dbReference>
<dbReference type="PROSITE" id="PS00178">
    <property type="entry name" value="AA_TRNA_LIGASE_I"/>
    <property type="match status" value="1"/>
</dbReference>
<dbReference type="Gene3D" id="3.40.50.620">
    <property type="entry name" value="HUPs"/>
    <property type="match status" value="1"/>
</dbReference>
<evidence type="ECO:0000256" key="3">
    <source>
        <dbReference type="ARBA" id="ARBA00022741"/>
    </source>
</evidence>
<dbReference type="GO" id="GO:0006437">
    <property type="term" value="P:tyrosyl-tRNA aminoacylation"/>
    <property type="evidence" value="ECO:0007669"/>
    <property type="project" value="InterPro"/>
</dbReference>
<dbReference type="InterPro" id="IPR036986">
    <property type="entry name" value="S4_RNA-bd_sf"/>
</dbReference>
<dbReference type="AlphaFoldDB" id="A0A127ZJ08"/>
<dbReference type="GO" id="GO:0005524">
    <property type="term" value="F:ATP binding"/>
    <property type="evidence" value="ECO:0007669"/>
    <property type="project" value="UniProtKB-KW"/>
</dbReference>
<dbReference type="InterPro" id="IPR002307">
    <property type="entry name" value="Tyr-tRNA-ligase"/>
</dbReference>
<evidence type="ECO:0000256" key="1">
    <source>
        <dbReference type="ARBA" id="ARBA00013160"/>
    </source>
</evidence>
<name>A0A127ZJ08_9BASI</name>
<dbReference type="OrthoDB" id="337870at2759"/>
<dbReference type="PRINTS" id="PR01040">
    <property type="entry name" value="TRNASYNTHTYR"/>
</dbReference>
<evidence type="ECO:0000256" key="2">
    <source>
        <dbReference type="ARBA" id="ARBA00022598"/>
    </source>
</evidence>
<dbReference type="NCBIfam" id="TIGR00234">
    <property type="entry name" value="tyrS"/>
    <property type="match status" value="1"/>
</dbReference>
<evidence type="ECO:0000256" key="8">
    <source>
        <dbReference type="ARBA" id="ARBA00048248"/>
    </source>
</evidence>
<feature type="compositionally biased region" description="Polar residues" evidence="10">
    <location>
        <begin position="28"/>
        <end position="46"/>
    </location>
</feature>
<dbReference type="PANTHER" id="PTHR11766:SF0">
    <property type="entry name" value="TYROSINE--TRNA LIGASE, MITOCHONDRIAL"/>
    <property type="match status" value="1"/>
</dbReference>
<evidence type="ECO:0000256" key="4">
    <source>
        <dbReference type="ARBA" id="ARBA00022840"/>
    </source>
</evidence>
<proteinExistence type="inferred from homology"/>
<evidence type="ECO:0000256" key="10">
    <source>
        <dbReference type="SAM" id="MobiDB-lite"/>
    </source>
</evidence>
<accession>A0A127ZJ08</accession>
<dbReference type="GO" id="GO:0003723">
    <property type="term" value="F:RNA binding"/>
    <property type="evidence" value="ECO:0007669"/>
    <property type="project" value="InterPro"/>
</dbReference>
<evidence type="ECO:0000256" key="7">
    <source>
        <dbReference type="ARBA" id="ARBA00033323"/>
    </source>
</evidence>
<comment type="catalytic activity">
    <reaction evidence="8 9">
        <text>tRNA(Tyr) + L-tyrosine + ATP = L-tyrosyl-tRNA(Tyr) + AMP + diphosphate + H(+)</text>
        <dbReference type="Rhea" id="RHEA:10220"/>
        <dbReference type="Rhea" id="RHEA-COMP:9706"/>
        <dbReference type="Rhea" id="RHEA-COMP:9707"/>
        <dbReference type="ChEBI" id="CHEBI:15378"/>
        <dbReference type="ChEBI" id="CHEBI:30616"/>
        <dbReference type="ChEBI" id="CHEBI:33019"/>
        <dbReference type="ChEBI" id="CHEBI:58315"/>
        <dbReference type="ChEBI" id="CHEBI:78442"/>
        <dbReference type="ChEBI" id="CHEBI:78536"/>
        <dbReference type="ChEBI" id="CHEBI:456215"/>
        <dbReference type="EC" id="6.1.1.1"/>
    </reaction>
</comment>
<dbReference type="SUPFAM" id="SSF52374">
    <property type="entry name" value="Nucleotidylyl transferase"/>
    <property type="match status" value="1"/>
</dbReference>
<dbReference type="GO" id="GO:0005829">
    <property type="term" value="C:cytosol"/>
    <property type="evidence" value="ECO:0007669"/>
    <property type="project" value="TreeGrafter"/>
</dbReference>
<dbReference type="CDD" id="cd00805">
    <property type="entry name" value="TyrRS_core"/>
    <property type="match status" value="1"/>
</dbReference>
<keyword evidence="4 9" id="KW-0067">ATP-binding</keyword>
<dbReference type="GO" id="GO:0005739">
    <property type="term" value="C:mitochondrion"/>
    <property type="evidence" value="ECO:0007669"/>
    <property type="project" value="TreeGrafter"/>
</dbReference>
<reference evidence="11" key="1">
    <citation type="submission" date="2014-06" db="EMBL/GenBank/DDBJ databases">
        <authorList>
            <person name="Ju J."/>
            <person name="Zhang J."/>
        </authorList>
    </citation>
    <scope>NUCLEOTIDE SEQUENCE</scope>
    <source>
        <strain evidence="11">SscI8</strain>
    </source>
</reference>
<dbReference type="EC" id="6.1.1.1" evidence="1 9"/>
<feature type="region of interest" description="Disordered" evidence="10">
    <location>
        <begin position="1"/>
        <end position="46"/>
    </location>
</feature>
<dbReference type="InterPro" id="IPR014729">
    <property type="entry name" value="Rossmann-like_a/b/a_fold"/>
</dbReference>
<keyword evidence="2 9" id="KW-0436">Ligase</keyword>
<dbReference type="SUPFAM" id="SSF55174">
    <property type="entry name" value="Alpha-L RNA-binding motif"/>
    <property type="match status" value="1"/>
</dbReference>
<evidence type="ECO:0000256" key="6">
    <source>
        <dbReference type="ARBA" id="ARBA00023146"/>
    </source>
</evidence>
<comment type="similarity">
    <text evidence="9">Belongs to the class-I aminoacyl-tRNA synthetase family.</text>
</comment>
<dbReference type="Gene3D" id="1.10.240.10">
    <property type="entry name" value="Tyrosyl-Transfer RNA Synthetase"/>
    <property type="match status" value="1"/>
</dbReference>
<dbReference type="Pfam" id="PF00579">
    <property type="entry name" value="tRNA-synt_1b"/>
    <property type="match status" value="1"/>
</dbReference>
<evidence type="ECO:0000313" key="11">
    <source>
        <dbReference type="EMBL" id="CDU25637.1"/>
    </source>
</evidence>
<sequence>MIRGASAARRLTTPSRHRSIGGYGPWTTHRNPSTPVGRWSSTSSSTPDLIEELEQRGLIATLTSRALRTHLHTAPRTVYSGVDPSADSLHVGNLLPLLTLAHFARFNHNPIVLVGGATGSIGDPSGRSSERNALDKTTLEGNVEAIKGQLRKFFDNVQEWYRVEQGYSRRTAEEAGGVELGMGVRMMNNYDWMNNISLLDFLCSVGRHARLTHMLARESVASRLQPSPTSSSSSNGMSYTEFSYQLLQAYDFSFLHTNHSCTIQIGGSDQLGNITAGIDLIRRLQTLTTHHPAYGLTLPLLTTHTGEKFGKSAGNAVWLSPLKTSDWHFYQFFLRTTDQDVARYLRCLTLLTPHTVDEIIAQHATTPRSRLAQQTLASHMTHLIRGKQAAQKCQSLSHLLFSHTTTTNLVGSNDPVEAAKLALSKLDVAMLKEEGDDLLARLPRGQVVGADVAKLAVGAGLVKSRGEARRLWKSGGLYVNNQQQGVGTGRGWCGGRIWWRGGRAC</sequence>
<evidence type="ECO:0000256" key="5">
    <source>
        <dbReference type="ARBA" id="ARBA00022917"/>
    </source>
</evidence>
<dbReference type="GO" id="GO:0004831">
    <property type="term" value="F:tyrosine-tRNA ligase activity"/>
    <property type="evidence" value="ECO:0007669"/>
    <property type="project" value="UniProtKB-EC"/>
</dbReference>
<gene>
    <name evidence="11" type="ORF">SPSC_05808</name>
</gene>
<protein>
    <recommendedName>
        <fullName evidence="1 9">Tyrosine--tRNA ligase</fullName>
        <ecNumber evidence="1 9">6.1.1.1</ecNumber>
    </recommendedName>
    <alternativeName>
        <fullName evidence="7 9">Tyrosyl-tRNA synthetase</fullName>
    </alternativeName>
</protein>
<dbReference type="InterPro" id="IPR002305">
    <property type="entry name" value="aa-tRNA-synth_Ic"/>
</dbReference>
<keyword evidence="3 9" id="KW-0547">Nucleotide-binding</keyword>
<dbReference type="PANTHER" id="PTHR11766">
    <property type="entry name" value="TYROSYL-TRNA SYNTHETASE"/>
    <property type="match status" value="1"/>
</dbReference>
<dbReference type="InterPro" id="IPR001412">
    <property type="entry name" value="aa-tRNA-synth_I_CS"/>
</dbReference>
<dbReference type="FunFam" id="1.10.240.10:FF:000001">
    <property type="entry name" value="Tyrosine--tRNA ligase"/>
    <property type="match status" value="1"/>
</dbReference>
<keyword evidence="6 9" id="KW-0030">Aminoacyl-tRNA synthetase</keyword>
<organism evidence="11">
    <name type="scientific">Sporisorium scitamineum</name>
    <dbReference type="NCBI Taxonomy" id="49012"/>
    <lineage>
        <taxon>Eukaryota</taxon>
        <taxon>Fungi</taxon>
        <taxon>Dikarya</taxon>
        <taxon>Basidiomycota</taxon>
        <taxon>Ustilaginomycotina</taxon>
        <taxon>Ustilaginomycetes</taxon>
        <taxon>Ustilaginales</taxon>
        <taxon>Ustilaginaceae</taxon>
        <taxon>Sporisorium</taxon>
    </lineage>
</organism>
<keyword evidence="5 9" id="KW-0648">Protein biosynthesis</keyword>
<dbReference type="InterPro" id="IPR024088">
    <property type="entry name" value="Tyr-tRNA-ligase_bac-type"/>
</dbReference>
<dbReference type="Gene3D" id="3.10.290.10">
    <property type="entry name" value="RNA-binding S4 domain"/>
    <property type="match status" value="1"/>
</dbReference>